<dbReference type="AlphaFoldDB" id="A0A2P2Q6S3"/>
<sequence length="37" mass="4235">MLSSLSKSTILTQFEANLITFTIKQLSFLRLCQQSKD</sequence>
<dbReference type="EMBL" id="GGEC01082105">
    <property type="protein sequence ID" value="MBX62589.1"/>
    <property type="molecule type" value="Transcribed_RNA"/>
</dbReference>
<accession>A0A2P2Q6S3</accession>
<protein>
    <submittedName>
        <fullName evidence="1">Uncharacterized protein</fullName>
    </submittedName>
</protein>
<proteinExistence type="predicted"/>
<name>A0A2P2Q6S3_RHIMU</name>
<evidence type="ECO:0000313" key="1">
    <source>
        <dbReference type="EMBL" id="MBX62589.1"/>
    </source>
</evidence>
<reference evidence="1" key="1">
    <citation type="submission" date="2018-02" db="EMBL/GenBank/DDBJ databases">
        <title>Rhizophora mucronata_Transcriptome.</title>
        <authorList>
            <person name="Meera S.P."/>
            <person name="Sreeshan A."/>
            <person name="Augustine A."/>
        </authorList>
    </citation>
    <scope>NUCLEOTIDE SEQUENCE</scope>
    <source>
        <tissue evidence="1">Leaf</tissue>
    </source>
</reference>
<organism evidence="1">
    <name type="scientific">Rhizophora mucronata</name>
    <name type="common">Asiatic mangrove</name>
    <dbReference type="NCBI Taxonomy" id="61149"/>
    <lineage>
        <taxon>Eukaryota</taxon>
        <taxon>Viridiplantae</taxon>
        <taxon>Streptophyta</taxon>
        <taxon>Embryophyta</taxon>
        <taxon>Tracheophyta</taxon>
        <taxon>Spermatophyta</taxon>
        <taxon>Magnoliopsida</taxon>
        <taxon>eudicotyledons</taxon>
        <taxon>Gunneridae</taxon>
        <taxon>Pentapetalae</taxon>
        <taxon>rosids</taxon>
        <taxon>fabids</taxon>
        <taxon>Malpighiales</taxon>
        <taxon>Rhizophoraceae</taxon>
        <taxon>Rhizophora</taxon>
    </lineage>
</organism>